<dbReference type="Gene3D" id="3.40.850.10">
    <property type="entry name" value="Kinesin motor domain"/>
    <property type="match status" value="1"/>
</dbReference>
<feature type="compositionally biased region" description="Basic and acidic residues" evidence="4">
    <location>
        <begin position="945"/>
        <end position="958"/>
    </location>
</feature>
<accession>A0A6A5BYI7</accession>
<organism evidence="6 7">
    <name type="scientific">Naegleria fowleri</name>
    <name type="common">Brain eating amoeba</name>
    <dbReference type="NCBI Taxonomy" id="5763"/>
    <lineage>
        <taxon>Eukaryota</taxon>
        <taxon>Discoba</taxon>
        <taxon>Heterolobosea</taxon>
        <taxon>Tetramitia</taxon>
        <taxon>Eutetramitia</taxon>
        <taxon>Vahlkampfiidae</taxon>
        <taxon>Naegleria</taxon>
    </lineage>
</organism>
<feature type="region of interest" description="Disordered" evidence="4">
    <location>
        <begin position="934"/>
        <end position="958"/>
    </location>
</feature>
<dbReference type="VEuPathDB" id="AmoebaDB:NfTy_032560"/>
<dbReference type="RefSeq" id="XP_044563481.1">
    <property type="nucleotide sequence ID" value="XM_044704966.1"/>
</dbReference>
<dbReference type="GO" id="GO:0005524">
    <property type="term" value="F:ATP binding"/>
    <property type="evidence" value="ECO:0007669"/>
    <property type="project" value="UniProtKB-UniRule"/>
</dbReference>
<dbReference type="OrthoDB" id="448453at2759"/>
<comment type="caution">
    <text evidence="6">The sequence shown here is derived from an EMBL/GenBank/DDBJ whole genome shotgun (WGS) entry which is preliminary data.</text>
</comment>
<dbReference type="VEuPathDB" id="AmoebaDB:NF0010150"/>
<proteinExistence type="inferred from homology"/>
<dbReference type="GeneID" id="68109056"/>
<dbReference type="EMBL" id="VFQX01000028">
    <property type="protein sequence ID" value="KAF0978768.1"/>
    <property type="molecule type" value="Genomic_DNA"/>
</dbReference>
<evidence type="ECO:0000256" key="2">
    <source>
        <dbReference type="ARBA" id="ARBA00023175"/>
    </source>
</evidence>
<feature type="binding site" evidence="3">
    <location>
        <begin position="116"/>
        <end position="123"/>
    </location>
    <ligand>
        <name>ATP</name>
        <dbReference type="ChEBI" id="CHEBI:30616"/>
    </ligand>
</feature>
<dbReference type="Gene3D" id="1.10.287.1490">
    <property type="match status" value="1"/>
</dbReference>
<evidence type="ECO:0000256" key="3">
    <source>
        <dbReference type="PROSITE-ProRule" id="PRU00283"/>
    </source>
</evidence>
<keyword evidence="2 3" id="KW-0505">Motor protein</keyword>
<dbReference type="AlphaFoldDB" id="A0A6A5BYI7"/>
<feature type="domain" description="Kinesin motor" evidence="5">
    <location>
        <begin position="10"/>
        <end position="368"/>
    </location>
</feature>
<feature type="compositionally biased region" description="Basic and acidic residues" evidence="4">
    <location>
        <begin position="852"/>
        <end position="864"/>
    </location>
</feature>
<dbReference type="InterPro" id="IPR027640">
    <property type="entry name" value="Kinesin-like_fam"/>
</dbReference>
<feature type="compositionally biased region" description="Low complexity" evidence="4">
    <location>
        <begin position="21"/>
        <end position="30"/>
    </location>
</feature>
<keyword evidence="1" id="KW-0175">Coiled coil</keyword>
<evidence type="ECO:0000256" key="1">
    <source>
        <dbReference type="ARBA" id="ARBA00023054"/>
    </source>
</evidence>
<reference evidence="6 7" key="1">
    <citation type="journal article" date="2019" name="Sci. Rep.">
        <title>Nanopore sequencing improves the draft genome of the human pathogenic amoeba Naegleria fowleri.</title>
        <authorList>
            <person name="Liechti N."/>
            <person name="Schurch N."/>
            <person name="Bruggmann R."/>
            <person name="Wittwer M."/>
        </authorList>
    </citation>
    <scope>NUCLEOTIDE SEQUENCE [LARGE SCALE GENOMIC DNA]</scope>
    <source>
        <strain evidence="6 7">ATCC 30894</strain>
    </source>
</reference>
<dbReference type="GO" id="GO:0003777">
    <property type="term" value="F:microtubule motor activity"/>
    <property type="evidence" value="ECO:0007669"/>
    <property type="project" value="InterPro"/>
</dbReference>
<dbReference type="GO" id="GO:0007018">
    <property type="term" value="P:microtubule-based movement"/>
    <property type="evidence" value="ECO:0007669"/>
    <property type="project" value="InterPro"/>
</dbReference>
<feature type="region of interest" description="Disordered" evidence="4">
    <location>
        <begin position="55"/>
        <end position="75"/>
    </location>
</feature>
<protein>
    <recommendedName>
        <fullName evidence="5">Kinesin motor domain-containing protein</fullName>
    </recommendedName>
</protein>
<keyword evidence="3" id="KW-0547">Nucleotide-binding</keyword>
<comment type="similarity">
    <text evidence="3">Belongs to the TRAFAC class myosin-kinesin ATPase superfamily. Kinesin family.</text>
</comment>
<evidence type="ECO:0000313" key="6">
    <source>
        <dbReference type="EMBL" id="KAF0978768.1"/>
    </source>
</evidence>
<dbReference type="SUPFAM" id="SSF57997">
    <property type="entry name" value="Tropomyosin"/>
    <property type="match status" value="1"/>
</dbReference>
<dbReference type="Proteomes" id="UP000444721">
    <property type="component" value="Unassembled WGS sequence"/>
</dbReference>
<dbReference type="Pfam" id="PF00225">
    <property type="entry name" value="Kinesin"/>
    <property type="match status" value="1"/>
</dbReference>
<dbReference type="InterPro" id="IPR001752">
    <property type="entry name" value="Kinesin_motor_dom"/>
</dbReference>
<keyword evidence="3" id="KW-0067">ATP-binding</keyword>
<dbReference type="OMA" id="KGTHIRE"/>
<sequence length="1016" mass="117223">MSNSQPQPHRAKVVVRFKPPSSSSSSSSSSSRERSSSSANLNDWFVFEGNNGIKVVQQPKKSEPKDDEPLPTTNKMEFDRVVKGDASQETMYQASIGPSLIKDLLSGMNHNVMVYGGKDSGKTYCLIGGSLEKKEHEYGLLPRIGMDLFESIEEESSNEKTNINRKEYKVSLSMMEAHEEKIYDLLEPDHLERHLFNSPFKGLIVQHLSEICVGSYDEFMELLRFGTKIQQVFRVKMNADAMKCHTVISIKVVATDMDTEESWHSLLNCVEVAPGSEKETGCDDSTLSSLSSLQSFVRTLGKQQQQPNESREQQVGLEHAMKSTLIQLVRESFGGNAKTTLICTCSSSPQSGEETLSTLSFGILFKTRVSGSIHTNTLKSAWELQAMVTKLAKQCSELMSSNTDTQNNQAKLSPQKIVELELFIEELKEKHQSELHNLKNENSHLEKELANLKSNMKKQKEASSKLQEELDNAKELAESFNKKQEDLQSQYQYKSNELELEIKSLREQLIEEEKKRNELLKELENVKEEAKLNIAHLQEIAQNISESEARAKVMFGFDKLTESNKMYRSMNAKLNERIFDLEEKLEESQRKFAALEAEMDTQEEFNSREISRLEKENKQLSKKLRKFEKEVEELDEECVDLEMELNKCIGEVETFEDTIEDLKDKIAKLEKEIRSNDEEIMILKTQLKKAENSDLLDEDLEDFILDEYSGKIKKLRDQFAAVESKKDRLIEKYKIEANEERKNIKTLEKDYNRKLDRLEDELEEEKEKFDNMEADFLDLEEKSDKNKDKIKLLEKELKALEKLLEDKDDFHEKIKADYEESIKSKDKDLEQLTIQKEALKQQISELQTSLDKSSKHGSSDSEISWKQKVGKNWANDFFEMKSKLEKVQALKDKFEKESLQSRQQIQSERSKLQAANKKIELQNSRILELQKELDMSRSQKGLKHQVREKQKQKKQEMQEELEKLKKALVTNEQISIVAPKIARRKAIFKPAVKHVPQDGDSTNELARVFQSRANKE</sequence>
<dbReference type="SMART" id="SM00129">
    <property type="entry name" value="KISc"/>
    <property type="match status" value="1"/>
</dbReference>
<dbReference type="SUPFAM" id="SSF52540">
    <property type="entry name" value="P-loop containing nucleoside triphosphate hydrolases"/>
    <property type="match status" value="1"/>
</dbReference>
<evidence type="ECO:0000313" key="7">
    <source>
        <dbReference type="Proteomes" id="UP000444721"/>
    </source>
</evidence>
<evidence type="ECO:0000259" key="5">
    <source>
        <dbReference type="PROSITE" id="PS50067"/>
    </source>
</evidence>
<dbReference type="GO" id="GO:0008017">
    <property type="term" value="F:microtubule binding"/>
    <property type="evidence" value="ECO:0007669"/>
    <property type="project" value="InterPro"/>
</dbReference>
<dbReference type="InterPro" id="IPR027417">
    <property type="entry name" value="P-loop_NTPase"/>
</dbReference>
<dbReference type="VEuPathDB" id="AmoebaDB:FDP41_001838"/>
<dbReference type="PANTHER" id="PTHR47968">
    <property type="entry name" value="CENTROMERE PROTEIN E"/>
    <property type="match status" value="1"/>
</dbReference>
<dbReference type="PRINTS" id="PR00380">
    <property type="entry name" value="KINESINHEAVY"/>
</dbReference>
<dbReference type="PANTHER" id="PTHR47968:SF75">
    <property type="entry name" value="CENTROMERE-ASSOCIATED PROTEIN E"/>
    <property type="match status" value="1"/>
</dbReference>
<feature type="region of interest" description="Disordered" evidence="4">
    <location>
        <begin position="845"/>
        <end position="864"/>
    </location>
</feature>
<feature type="region of interest" description="Disordered" evidence="4">
    <location>
        <begin position="1"/>
        <end position="38"/>
    </location>
</feature>
<dbReference type="PROSITE" id="PS50067">
    <property type="entry name" value="KINESIN_MOTOR_2"/>
    <property type="match status" value="1"/>
</dbReference>
<keyword evidence="7" id="KW-1185">Reference proteome</keyword>
<name>A0A6A5BYI7_NAEFO</name>
<evidence type="ECO:0000256" key="4">
    <source>
        <dbReference type="SAM" id="MobiDB-lite"/>
    </source>
</evidence>
<gene>
    <name evidence="6" type="ORF">FDP41_001838</name>
</gene>
<dbReference type="InterPro" id="IPR036961">
    <property type="entry name" value="Kinesin_motor_dom_sf"/>
</dbReference>